<protein>
    <recommendedName>
        <fullName evidence="2">prolyl oligopeptidase</fullName>
        <ecNumber evidence="2">3.4.21.26</ecNumber>
    </recommendedName>
</protein>
<evidence type="ECO:0000256" key="1">
    <source>
        <dbReference type="ARBA" id="ARBA00001070"/>
    </source>
</evidence>
<dbReference type="Pfam" id="PF00326">
    <property type="entry name" value="Peptidase_S9"/>
    <property type="match status" value="1"/>
</dbReference>
<keyword evidence="10" id="KW-1185">Reference proteome</keyword>
<dbReference type="SUPFAM" id="SSF50993">
    <property type="entry name" value="Peptidase/esterase 'gauge' domain"/>
    <property type="match status" value="1"/>
</dbReference>
<sequence>MKNFLFLLPCLSLPLAALAQSAAPVAPVRPVTDTYFGQTVVDPYRWLEDVKSAETQAWMHGQADYARQQLDQLPSRAALYARVKELGDAAAARTGRYQRRGQQLFYLKRGATENLYKLYTRLGMQGAEKQVFDPEKLSATPGKHWAIAYFTASPDGRTVAIGVAEGGSENAVVKLIDTATGRQLDTDLPRARFSSPEWQPDSRAFFYSRTREMTPEVAPGEEFTKVTSYRHQVGTAPAADVPVLGYDYAPPSVPLKTIHEEAFVEVPAGAAVPTAVGLIERGTRRELELYVAPLAALHTPRTTAWQKVCSAADEVTGYAVQGDNLYLLSHKNAPRFQVLRTSLSKPNLATATVVVPQMSSVVQEIFAAKDALYLQLLDGGPNQFARLPHGKSGTPAVETLPLPFAGAGVFEVIHDPRQAGIWAGLTSWTRWGDYFAYDPTARRFTATKLEPQSAYDNPGNLEVAEVKVTSHDGTMVPLSIIHKKGLKRDGTSPALLQGYGAYGTSMTPIYDASYLALLEQGAVVAVAHVRGGGEYGQEWYKAGFQATKPNTWKDFIACAEYLVKEGYTSSARLTGQGTSAGGILIGRAVTERPDLFGAAVFNVGCLDAVRFETTANGQANIPEFGSVQTEPGFRALTEMSTYAHIQSGTKYPAVLLIHGVNDRRVDVWQSLKTAARLQAATSSGRPVLLRLDFDAGHGMGSTKDQRYQQLTDIMALVLSQTAPATARK</sequence>
<dbReference type="Gene3D" id="3.40.50.1820">
    <property type="entry name" value="alpha/beta hydrolase"/>
    <property type="match status" value="1"/>
</dbReference>
<organism evidence="9 10">
    <name type="scientific">Hymenobacter cellulosivorans</name>
    <dbReference type="NCBI Taxonomy" id="2932249"/>
    <lineage>
        <taxon>Bacteria</taxon>
        <taxon>Pseudomonadati</taxon>
        <taxon>Bacteroidota</taxon>
        <taxon>Cytophagia</taxon>
        <taxon>Cytophagales</taxon>
        <taxon>Hymenobacteraceae</taxon>
        <taxon>Hymenobacter</taxon>
    </lineage>
</organism>
<keyword evidence="5" id="KW-0720">Serine protease</keyword>
<dbReference type="InterPro" id="IPR002470">
    <property type="entry name" value="Peptidase_S9A"/>
</dbReference>
<dbReference type="Proteomes" id="UP000831785">
    <property type="component" value="Chromosome"/>
</dbReference>
<dbReference type="InterPro" id="IPR023302">
    <property type="entry name" value="Pept_S9A_N"/>
</dbReference>
<dbReference type="PRINTS" id="PR00862">
    <property type="entry name" value="PROLIGOPTASE"/>
</dbReference>
<evidence type="ECO:0000259" key="7">
    <source>
        <dbReference type="Pfam" id="PF00326"/>
    </source>
</evidence>
<evidence type="ECO:0000256" key="6">
    <source>
        <dbReference type="SAM" id="SignalP"/>
    </source>
</evidence>
<evidence type="ECO:0000256" key="2">
    <source>
        <dbReference type="ARBA" id="ARBA00011897"/>
    </source>
</evidence>
<comment type="catalytic activity">
    <reaction evidence="1">
        <text>Hydrolysis of Pro-|-Xaa &gt;&gt; Ala-|-Xaa in oligopeptides.</text>
        <dbReference type="EC" id="3.4.21.26"/>
    </reaction>
</comment>
<dbReference type="PANTHER" id="PTHR42881:SF2">
    <property type="entry name" value="PROLYL ENDOPEPTIDASE"/>
    <property type="match status" value="1"/>
</dbReference>
<dbReference type="EC" id="3.4.21.26" evidence="2"/>
<dbReference type="SUPFAM" id="SSF53474">
    <property type="entry name" value="alpha/beta-Hydrolases"/>
    <property type="match status" value="1"/>
</dbReference>
<accession>A0ABY4FDT9</accession>
<evidence type="ECO:0000259" key="8">
    <source>
        <dbReference type="Pfam" id="PF02897"/>
    </source>
</evidence>
<dbReference type="InterPro" id="IPR029058">
    <property type="entry name" value="AB_hydrolase_fold"/>
</dbReference>
<evidence type="ECO:0000313" key="10">
    <source>
        <dbReference type="Proteomes" id="UP000831785"/>
    </source>
</evidence>
<dbReference type="PANTHER" id="PTHR42881">
    <property type="entry name" value="PROLYL ENDOPEPTIDASE"/>
    <property type="match status" value="1"/>
</dbReference>
<evidence type="ECO:0000256" key="3">
    <source>
        <dbReference type="ARBA" id="ARBA00022670"/>
    </source>
</evidence>
<evidence type="ECO:0000256" key="4">
    <source>
        <dbReference type="ARBA" id="ARBA00022801"/>
    </source>
</evidence>
<dbReference type="Gene3D" id="2.130.10.120">
    <property type="entry name" value="Prolyl oligopeptidase, N-terminal domain"/>
    <property type="match status" value="1"/>
</dbReference>
<evidence type="ECO:0000256" key="5">
    <source>
        <dbReference type="ARBA" id="ARBA00022825"/>
    </source>
</evidence>
<gene>
    <name evidence="9" type="ORF">MUN80_08840</name>
</gene>
<dbReference type="Pfam" id="PF02897">
    <property type="entry name" value="Peptidase_S9_N"/>
    <property type="match status" value="1"/>
</dbReference>
<name>A0ABY4FDT9_9BACT</name>
<dbReference type="RefSeq" id="WP_244722449.1">
    <property type="nucleotide sequence ID" value="NZ_CP095049.1"/>
</dbReference>
<dbReference type="InterPro" id="IPR001375">
    <property type="entry name" value="Peptidase_S9_cat"/>
</dbReference>
<feature type="domain" description="Peptidase S9A N-terminal" evidence="8">
    <location>
        <begin position="28"/>
        <end position="440"/>
    </location>
</feature>
<feature type="chain" id="PRO_5047350756" description="prolyl oligopeptidase" evidence="6">
    <location>
        <begin position="20"/>
        <end position="728"/>
    </location>
</feature>
<dbReference type="InterPro" id="IPR051167">
    <property type="entry name" value="Prolyl_oligopep/macrocyclase"/>
</dbReference>
<keyword evidence="4" id="KW-0378">Hydrolase</keyword>
<keyword evidence="3" id="KW-0645">Protease</keyword>
<feature type="signal peptide" evidence="6">
    <location>
        <begin position="1"/>
        <end position="19"/>
    </location>
</feature>
<reference evidence="9 10" key="1">
    <citation type="submission" date="2022-04" db="EMBL/GenBank/DDBJ databases">
        <title>Hymenobacter sp. isolated from the air.</title>
        <authorList>
            <person name="Won M."/>
            <person name="Lee C.-M."/>
            <person name="Woen H.-Y."/>
            <person name="Kwon S.-W."/>
        </authorList>
    </citation>
    <scope>NUCLEOTIDE SEQUENCE [LARGE SCALE GENOMIC DNA]</scope>
    <source>
        <strain evidence="10">5116 S-27</strain>
    </source>
</reference>
<dbReference type="EMBL" id="CP095049">
    <property type="protein sequence ID" value="UOQ54850.1"/>
    <property type="molecule type" value="Genomic_DNA"/>
</dbReference>
<keyword evidence="6" id="KW-0732">Signal</keyword>
<proteinExistence type="predicted"/>
<feature type="domain" description="Peptidase S9 prolyl oligopeptidase catalytic" evidence="7">
    <location>
        <begin position="515"/>
        <end position="716"/>
    </location>
</feature>
<evidence type="ECO:0000313" key="9">
    <source>
        <dbReference type="EMBL" id="UOQ54850.1"/>
    </source>
</evidence>